<evidence type="ECO:0000313" key="2">
    <source>
        <dbReference type="EMBL" id="KOB66853.1"/>
    </source>
</evidence>
<feature type="compositionally biased region" description="Polar residues" evidence="1">
    <location>
        <begin position="196"/>
        <end position="211"/>
    </location>
</feature>
<proteinExistence type="predicted"/>
<reference evidence="2 3" key="1">
    <citation type="journal article" date="2015" name="Genome Biol. Evol.">
        <title>The genome of winter moth (Operophtera brumata) provides a genomic perspective on sexual dimorphism and phenology.</title>
        <authorList>
            <person name="Derks M.F."/>
            <person name="Smit S."/>
            <person name="Salis L."/>
            <person name="Schijlen E."/>
            <person name="Bossers A."/>
            <person name="Mateman C."/>
            <person name="Pijl A.S."/>
            <person name="de Ridder D."/>
            <person name="Groenen M.A."/>
            <person name="Visser M.E."/>
            <person name="Megens H.J."/>
        </authorList>
    </citation>
    <scope>NUCLEOTIDE SEQUENCE [LARGE SCALE GENOMIC DNA]</scope>
    <source>
        <strain evidence="2">WM2013NL</strain>
        <tissue evidence="2">Head and thorax</tissue>
    </source>
</reference>
<name>A0A0L7KUB7_OPEBR</name>
<comment type="caution">
    <text evidence="2">The sequence shown here is derived from an EMBL/GenBank/DDBJ whole genome shotgun (WGS) entry which is preliminary data.</text>
</comment>
<sequence>MALVNFTLPTLGAATPAIATTSSTPLRVELDDLLYSPEDHQPDAPHQSNEPFNPPNTRRPKLRKRAGTAYLPPQNQYARYPQTNIPHNPYNLHTQVYQQNTRLDVQIENQRVHEVNTQYDNTGQYHHDPTGDYDYEQRRLNQNPQTVGYSPGYADAPYSPLTTPSPPSRPFPNQNVPNFNFLNRATAPTPPRTNPEPKSSLPSGQTGQTGETPPDRPRGFTKVESGGPGGKTQLHAVLDYDDSDDYYDDDSGA</sequence>
<feature type="compositionally biased region" description="Low complexity" evidence="1">
    <location>
        <begin position="171"/>
        <end position="187"/>
    </location>
</feature>
<dbReference type="Proteomes" id="UP000037510">
    <property type="component" value="Unassembled WGS sequence"/>
</dbReference>
<evidence type="ECO:0000256" key="1">
    <source>
        <dbReference type="SAM" id="MobiDB-lite"/>
    </source>
</evidence>
<accession>A0A0L7KUB7</accession>
<feature type="compositionally biased region" description="Acidic residues" evidence="1">
    <location>
        <begin position="239"/>
        <end position="253"/>
    </location>
</feature>
<protein>
    <submittedName>
        <fullName evidence="2">Spatzle 3</fullName>
    </submittedName>
</protein>
<keyword evidence="3" id="KW-1185">Reference proteome</keyword>
<dbReference type="EMBL" id="JTDY01005588">
    <property type="protein sequence ID" value="KOB66853.1"/>
    <property type="molecule type" value="Genomic_DNA"/>
</dbReference>
<evidence type="ECO:0000313" key="3">
    <source>
        <dbReference type="Proteomes" id="UP000037510"/>
    </source>
</evidence>
<gene>
    <name evidence="2" type="ORF">OBRU01_20659</name>
</gene>
<feature type="compositionally biased region" description="Basic and acidic residues" evidence="1">
    <location>
        <begin position="125"/>
        <end position="139"/>
    </location>
</feature>
<feature type="region of interest" description="Disordered" evidence="1">
    <location>
        <begin position="36"/>
        <end position="61"/>
    </location>
</feature>
<feature type="region of interest" description="Disordered" evidence="1">
    <location>
        <begin position="116"/>
        <end position="253"/>
    </location>
</feature>
<organism evidence="2 3">
    <name type="scientific">Operophtera brumata</name>
    <name type="common">Winter moth</name>
    <name type="synonym">Phalaena brumata</name>
    <dbReference type="NCBI Taxonomy" id="104452"/>
    <lineage>
        <taxon>Eukaryota</taxon>
        <taxon>Metazoa</taxon>
        <taxon>Ecdysozoa</taxon>
        <taxon>Arthropoda</taxon>
        <taxon>Hexapoda</taxon>
        <taxon>Insecta</taxon>
        <taxon>Pterygota</taxon>
        <taxon>Neoptera</taxon>
        <taxon>Endopterygota</taxon>
        <taxon>Lepidoptera</taxon>
        <taxon>Glossata</taxon>
        <taxon>Ditrysia</taxon>
        <taxon>Geometroidea</taxon>
        <taxon>Geometridae</taxon>
        <taxon>Larentiinae</taxon>
        <taxon>Operophtera</taxon>
    </lineage>
</organism>
<feature type="non-terminal residue" evidence="2">
    <location>
        <position position="253"/>
    </location>
</feature>
<dbReference type="AlphaFoldDB" id="A0A0L7KUB7"/>